<reference evidence="1" key="1">
    <citation type="submission" date="2022-10" db="EMBL/GenBank/DDBJ databases">
        <title>Culturing micro-colonial fungi from biological soil crusts in the Mojave desert and describing Neophaeococcomyces mojavensis, and introducing the new genera and species Taxawa tesnikishii.</title>
        <authorList>
            <person name="Kurbessoian T."/>
            <person name="Stajich J.E."/>
        </authorList>
    </citation>
    <scope>NUCLEOTIDE SEQUENCE</scope>
    <source>
        <strain evidence="1">JES_112</strain>
    </source>
</reference>
<comment type="caution">
    <text evidence="1">The sequence shown here is derived from an EMBL/GenBank/DDBJ whole genome shotgun (WGS) entry which is preliminary data.</text>
</comment>
<dbReference type="Proteomes" id="UP001172386">
    <property type="component" value="Unassembled WGS sequence"/>
</dbReference>
<protein>
    <submittedName>
        <fullName evidence="1">Uncharacterized protein</fullName>
    </submittedName>
</protein>
<dbReference type="EMBL" id="JAPDRQ010000068">
    <property type="protein sequence ID" value="KAJ9657170.1"/>
    <property type="molecule type" value="Genomic_DNA"/>
</dbReference>
<evidence type="ECO:0000313" key="2">
    <source>
        <dbReference type="Proteomes" id="UP001172386"/>
    </source>
</evidence>
<proteinExistence type="predicted"/>
<organism evidence="1 2">
    <name type="scientific">Neophaeococcomyces mojaviensis</name>
    <dbReference type="NCBI Taxonomy" id="3383035"/>
    <lineage>
        <taxon>Eukaryota</taxon>
        <taxon>Fungi</taxon>
        <taxon>Dikarya</taxon>
        <taxon>Ascomycota</taxon>
        <taxon>Pezizomycotina</taxon>
        <taxon>Eurotiomycetes</taxon>
        <taxon>Chaetothyriomycetidae</taxon>
        <taxon>Chaetothyriales</taxon>
        <taxon>Chaetothyriales incertae sedis</taxon>
        <taxon>Neophaeococcomyces</taxon>
    </lineage>
</organism>
<keyword evidence="2" id="KW-1185">Reference proteome</keyword>
<gene>
    <name evidence="1" type="ORF">H2198_004528</name>
</gene>
<accession>A0ACC3A8Q3</accession>
<name>A0ACC3A8Q3_9EURO</name>
<evidence type="ECO:0000313" key="1">
    <source>
        <dbReference type="EMBL" id="KAJ9657170.1"/>
    </source>
</evidence>
<sequence>MPYVPSPDDGAVLYYADHRPPTQSVFRANPESIAKHKDITLFFIHGWPMSGRMYDHLMLPLSQTHGIRCIASDRRGFGRSEWSGPYGAHEVTYETFARDTLAIIKSIPDLLPFTFVCASMGCGESLLVYELMRQQGLEKQCKGFIWMGASLPYPLKTEHNPHAPPQELWDMIADGFRNDRVAFIKASIGGVFGTQHGIEMSDTALDFFASLVHQADSIAIERCMQILSNYNFTEKLKELGDTKPVHLKVVVLHGDKDQSMPVEASVGLIEAHVPGTVVKIYENAAHGLYYTAAAKVLDDILSQLV</sequence>